<evidence type="ECO:0000259" key="3">
    <source>
        <dbReference type="PROSITE" id="PS50405"/>
    </source>
</evidence>
<evidence type="ECO:0000313" key="4">
    <source>
        <dbReference type="EMBL" id="KAH7573117.1"/>
    </source>
</evidence>
<evidence type="ECO:0000313" key="5">
    <source>
        <dbReference type="Proteomes" id="UP000827721"/>
    </source>
</evidence>
<dbReference type="SUPFAM" id="SSF47616">
    <property type="entry name" value="GST C-terminal domain-like"/>
    <property type="match status" value="1"/>
</dbReference>
<proteinExistence type="predicted"/>
<keyword evidence="5" id="KW-1185">Reference proteome</keyword>
<dbReference type="Pfam" id="PF00043">
    <property type="entry name" value="GST_C"/>
    <property type="match status" value="1"/>
</dbReference>
<evidence type="ECO:0000256" key="2">
    <source>
        <dbReference type="SAM" id="MobiDB-lite"/>
    </source>
</evidence>
<reference evidence="4 5" key="1">
    <citation type="submission" date="2021-02" db="EMBL/GenBank/DDBJ databases">
        <title>Plant Genome Project.</title>
        <authorList>
            <person name="Zhang R.-G."/>
        </authorList>
    </citation>
    <scope>NUCLEOTIDE SEQUENCE [LARGE SCALE GENOMIC DNA]</scope>
    <source>
        <tissue evidence="4">Leaves</tissue>
    </source>
</reference>
<dbReference type="PANTHER" id="PTHR11260:SF679">
    <property type="entry name" value="GLUTATHIONE TRANSFERASE"/>
    <property type="match status" value="1"/>
</dbReference>
<dbReference type="Proteomes" id="UP000827721">
    <property type="component" value="Unassembled WGS sequence"/>
</dbReference>
<feature type="domain" description="GST C-terminal" evidence="3">
    <location>
        <begin position="255"/>
        <end position="396"/>
    </location>
</feature>
<dbReference type="InterPro" id="IPR045074">
    <property type="entry name" value="GST_C_Tau"/>
</dbReference>
<sequence length="409" mass="45873">MSPVRSAVGRFPRRTLPTGEREAPVMVRALGAVVRERAPVASNSVATVHGRVSTGVMVSESDVEVRVDKEAMRHTVTDPTSDSAADGRRGQSCGQAMKVHAPRVRKSSAGNASSILPKVQSGEAVSGRYELCTRKRKVKWKRLARGNLQVGVRVNEIRVGSKQGSEESGETQVLDVERYLNALLAREDVYWKQRSRVSWLQNGDRNTRFFHSQASKRKKINNISGLFDSHGRWTEKVAGIESIAVSYFVGIFSSDKPSRRDINEVLGSVGQCLSPHAVRFLDSRFSQDDWQGSAVWRIFYSTGDQELEKAIKESLEMLETVEEHGLEAKKYFNGEKIGMVDIALGSILYWLGVIEATFGVKLFEPHKFPRLHKWFQSFLEVPVIKQNLPNRDGMIVLFKHFRETLQASA</sequence>
<dbReference type="InterPro" id="IPR045073">
    <property type="entry name" value="Omega/Tau-like"/>
</dbReference>
<comment type="subcellular location">
    <subcellularLocation>
        <location evidence="1">Cytoplasm</location>
        <location evidence="1">Cytosol</location>
    </subcellularLocation>
</comment>
<dbReference type="InterPro" id="IPR010987">
    <property type="entry name" value="Glutathione-S-Trfase_C-like"/>
</dbReference>
<dbReference type="PROSITE" id="PS50405">
    <property type="entry name" value="GST_CTER"/>
    <property type="match status" value="1"/>
</dbReference>
<name>A0ABQ8I9Z5_9ROSI</name>
<feature type="region of interest" description="Disordered" evidence="2">
    <location>
        <begin position="72"/>
        <end position="115"/>
    </location>
</feature>
<evidence type="ECO:0000256" key="1">
    <source>
        <dbReference type="ARBA" id="ARBA00004514"/>
    </source>
</evidence>
<protein>
    <recommendedName>
        <fullName evidence="3">GST C-terminal domain-containing protein</fullName>
    </recommendedName>
</protein>
<accession>A0ABQ8I9Z5</accession>
<organism evidence="4 5">
    <name type="scientific">Xanthoceras sorbifolium</name>
    <dbReference type="NCBI Taxonomy" id="99658"/>
    <lineage>
        <taxon>Eukaryota</taxon>
        <taxon>Viridiplantae</taxon>
        <taxon>Streptophyta</taxon>
        <taxon>Embryophyta</taxon>
        <taxon>Tracheophyta</taxon>
        <taxon>Spermatophyta</taxon>
        <taxon>Magnoliopsida</taxon>
        <taxon>eudicotyledons</taxon>
        <taxon>Gunneridae</taxon>
        <taxon>Pentapetalae</taxon>
        <taxon>rosids</taxon>
        <taxon>malvids</taxon>
        <taxon>Sapindales</taxon>
        <taxon>Sapindaceae</taxon>
        <taxon>Xanthoceroideae</taxon>
        <taxon>Xanthoceras</taxon>
    </lineage>
</organism>
<gene>
    <name evidence="4" type="ORF">JRO89_XS03G0071700</name>
</gene>
<dbReference type="EMBL" id="JAFEMO010000003">
    <property type="protein sequence ID" value="KAH7573117.1"/>
    <property type="molecule type" value="Genomic_DNA"/>
</dbReference>
<dbReference type="InterPro" id="IPR004046">
    <property type="entry name" value="GST_C"/>
</dbReference>
<comment type="caution">
    <text evidence="4">The sequence shown here is derived from an EMBL/GenBank/DDBJ whole genome shotgun (WGS) entry which is preliminary data.</text>
</comment>
<dbReference type="InterPro" id="IPR036282">
    <property type="entry name" value="Glutathione-S-Trfase_C_sf"/>
</dbReference>
<dbReference type="CDD" id="cd03185">
    <property type="entry name" value="GST_C_Tau"/>
    <property type="match status" value="1"/>
</dbReference>
<dbReference type="PANTHER" id="PTHR11260">
    <property type="entry name" value="GLUTATHIONE S-TRANSFERASE, GST, SUPERFAMILY, GST DOMAIN CONTAINING"/>
    <property type="match status" value="1"/>
</dbReference>
<dbReference type="Gene3D" id="1.20.1050.10">
    <property type="match status" value="1"/>
</dbReference>